<dbReference type="EMBL" id="CAIIXF020000001">
    <property type="protein sequence ID" value="CAH1772978.1"/>
    <property type="molecule type" value="Genomic_DNA"/>
</dbReference>
<evidence type="ECO:0000313" key="2">
    <source>
        <dbReference type="EMBL" id="CAH1772978.1"/>
    </source>
</evidence>
<dbReference type="SUPFAM" id="SSF52540">
    <property type="entry name" value="P-loop containing nucleoside triphosphate hydrolases"/>
    <property type="match status" value="1"/>
</dbReference>
<evidence type="ECO:0000313" key="3">
    <source>
        <dbReference type="Proteomes" id="UP000749559"/>
    </source>
</evidence>
<dbReference type="PANTHER" id="PTHR10605">
    <property type="entry name" value="HEPARAN SULFATE SULFOTRANSFERASE"/>
    <property type="match status" value="1"/>
</dbReference>
<reference evidence="2" key="1">
    <citation type="submission" date="2022-03" db="EMBL/GenBank/DDBJ databases">
        <authorList>
            <person name="Martin C."/>
        </authorList>
    </citation>
    <scope>NUCLEOTIDE SEQUENCE</scope>
</reference>
<comment type="caution">
    <text evidence="2">The sequence shown here is derived from an EMBL/GenBank/DDBJ whole genome shotgun (WGS) entry which is preliminary data.</text>
</comment>
<evidence type="ECO:0000256" key="1">
    <source>
        <dbReference type="ARBA" id="ARBA00022679"/>
    </source>
</evidence>
<dbReference type="OrthoDB" id="16988at2759"/>
<organism evidence="2 3">
    <name type="scientific">Owenia fusiformis</name>
    <name type="common">Polychaete worm</name>
    <dbReference type="NCBI Taxonomy" id="6347"/>
    <lineage>
        <taxon>Eukaryota</taxon>
        <taxon>Metazoa</taxon>
        <taxon>Spiralia</taxon>
        <taxon>Lophotrochozoa</taxon>
        <taxon>Annelida</taxon>
        <taxon>Polychaeta</taxon>
        <taxon>Sedentaria</taxon>
        <taxon>Canalipalpata</taxon>
        <taxon>Sabellida</taxon>
        <taxon>Oweniida</taxon>
        <taxon>Oweniidae</taxon>
        <taxon>Owenia</taxon>
    </lineage>
</organism>
<keyword evidence="3" id="KW-1185">Reference proteome</keyword>
<dbReference type="Gene3D" id="3.40.50.300">
    <property type="entry name" value="P-loop containing nucleotide triphosphate hydrolases"/>
    <property type="match status" value="1"/>
</dbReference>
<dbReference type="PANTHER" id="PTHR10605:SF72">
    <property type="entry name" value="HEPARAN SULFATE 3-O SULFOTRANSFERASE-B, ISOFORM A"/>
    <property type="match status" value="1"/>
</dbReference>
<sequence length="351" mass="41152">MKWTIVYLNYLWRILKSPEFLLLNVFLNVSILVYVTIRSVTIYGLSGPQLEMNDLRQRQSARHQMDASKMTHAKDDKTPYIDMDKLIDSRSLNKTTDAFIVGVKECIPNGFMSILSHHPQLVLANGPTSFFRHDSYYWLGKQYYTSIIPDKRNGTITLDSCVECFDNPFAPKRLFEMNRDLKVIVMLRNPVERLLLEYSKLIQTEQRHINLTLDGWLFDPDTGEVHTNRDSIKRSAYMEFLPKWSAAFGRDNIHLISVNAFLKNPWMELGNLERFLHIDTFFEQQKHDPIVRTKGFTAFCHVPGVCVMDSTAYLQYATHNTTNLLNDYYKDDNRRLNQYFNICFDEDKCKI</sequence>
<dbReference type="AlphaFoldDB" id="A0A8J1Y158"/>
<name>A0A8J1Y158_OWEFU</name>
<dbReference type="InterPro" id="IPR037359">
    <property type="entry name" value="NST/OST"/>
</dbReference>
<protein>
    <submittedName>
        <fullName evidence="2">Uncharacterized protein</fullName>
    </submittedName>
</protein>
<dbReference type="GO" id="GO:0008467">
    <property type="term" value="F:[heparan sulfate]-glucosamine 3-sulfotransferase activity"/>
    <property type="evidence" value="ECO:0007669"/>
    <property type="project" value="TreeGrafter"/>
</dbReference>
<proteinExistence type="predicted"/>
<keyword evidence="1" id="KW-0808">Transferase</keyword>
<dbReference type="Proteomes" id="UP000749559">
    <property type="component" value="Unassembled WGS sequence"/>
</dbReference>
<gene>
    <name evidence="2" type="ORF">OFUS_LOCUS640</name>
</gene>
<dbReference type="InterPro" id="IPR027417">
    <property type="entry name" value="P-loop_NTPase"/>
</dbReference>
<accession>A0A8J1Y158</accession>